<sequence length="197" mass="23014">MDRLPKRLYAIDCYPPCGRINAYSKPEYLLDLVKILDGTRELNYLSVSCFGPLFQLSVRKCSFSAIPIFIKRVNYSDWFELSAIPPPANILKSEQPIKRRHLYWNMLIGKDHPIVLIKDIIEWLKKEKMNPKEEKKENWRRLCLAVIVIVEGILIRSSQPVKASMQVVEIVKDLETFEAYPWGPESFLLTMRMVKIS</sequence>
<dbReference type="EMBL" id="AB028615">
    <property type="protein sequence ID" value="BAB02112.1"/>
    <property type="molecule type" value="Genomic_DNA"/>
</dbReference>
<organism evidence="2">
    <name type="scientific">Arabidopsis thaliana</name>
    <name type="common">Mouse-ear cress</name>
    <dbReference type="NCBI Taxonomy" id="3702"/>
    <lineage>
        <taxon>Eukaryota</taxon>
        <taxon>Viridiplantae</taxon>
        <taxon>Streptophyta</taxon>
        <taxon>Embryophyta</taxon>
        <taxon>Tracheophyta</taxon>
        <taxon>Spermatophyta</taxon>
        <taxon>Magnoliopsida</taxon>
        <taxon>eudicotyledons</taxon>
        <taxon>Gunneridae</taxon>
        <taxon>Pentapetalae</taxon>
        <taxon>rosids</taxon>
        <taxon>malvids</taxon>
        <taxon>Brassicales</taxon>
        <taxon>Brassicaceae</taxon>
        <taxon>Camelineae</taxon>
        <taxon>Arabidopsis</taxon>
    </lineage>
</organism>
<protein>
    <recommendedName>
        <fullName evidence="1">DUF1985 domain-containing protein</fullName>
    </recommendedName>
</protein>
<dbReference type="PANTHER" id="PTHR48449">
    <property type="entry name" value="DUF1985 DOMAIN-CONTAINING PROTEIN"/>
    <property type="match status" value="1"/>
</dbReference>
<dbReference type="PANTHER" id="PTHR48449:SF1">
    <property type="entry name" value="DUF1985 DOMAIN-CONTAINING PROTEIN"/>
    <property type="match status" value="1"/>
</dbReference>
<evidence type="ECO:0000259" key="1">
    <source>
        <dbReference type="Pfam" id="PF09331"/>
    </source>
</evidence>
<proteinExistence type="predicted"/>
<evidence type="ECO:0000313" key="2">
    <source>
        <dbReference type="EMBL" id="BAB02112.1"/>
    </source>
</evidence>
<reference evidence="2" key="1">
    <citation type="journal article" date="2000" name="DNA Res.">
        <title>Structural analysis of Arabidopsis thaliana chromosome 3. I. Sequence features of the regions of 4,504,864 bp covered by sixty P1 and TAC clones.</title>
        <authorList>
            <person name="Sato S."/>
            <person name="Nakamura Y."/>
            <person name="Kaneko T."/>
            <person name="Katoh T."/>
            <person name="Asamizu E."/>
            <person name="Tabata S."/>
        </authorList>
    </citation>
    <scope>NUCLEOTIDE SEQUENCE [LARGE SCALE GENOMIC DNA]</scope>
</reference>
<reference key="2">
    <citation type="journal article" date="2000" name="Nature">
        <title>Sequence and analysis of chromosome 3 of the plant Arabidopsis thaliana.</title>
        <authorList>
            <consortium name="European Union Chromosome 3 Arabidopsis Sequencing Consortium"/>
            <consortium name="Institute for Genomic Research"/>
            <consortium name="Kazusa DNA Research Institute"/>
            <person name="Salanoubat M."/>
            <person name="Lemcke K."/>
            <person name="Rieger M."/>
            <person name="Ansorge W."/>
            <person name="Unseld M."/>
            <person name="Fartmann B."/>
            <person name="Valle G."/>
            <person name="Blocker H."/>
            <person name="Perez-Alonso M."/>
            <person name="Obermaier B."/>
            <person name="Delseny M."/>
            <person name="Boutry M."/>
            <person name="Grivell L.A."/>
            <person name="Mache R."/>
            <person name="Puigdomenech P."/>
            <person name="De Simone V."/>
            <person name="Choisne N."/>
            <person name="Artiguenave F."/>
            <person name="Robert C."/>
            <person name="Brottier P."/>
            <person name="Wincker P."/>
            <person name="Cattolico L."/>
            <person name="Weissenbach J."/>
            <person name="Saurin W."/>
            <person name="Quetier F."/>
            <person name="Schafer M."/>
            <person name="Muller-Auer S."/>
            <person name="Gabel C."/>
            <person name="Fuchs M."/>
            <person name="Benes V."/>
            <person name="Wurmbach E."/>
            <person name="Drzonek H."/>
            <person name="Erfle H."/>
            <person name="Jordan N."/>
            <person name="Bangert S."/>
            <person name="Wiedelmann R."/>
            <person name="Kranz H."/>
            <person name="Voss H."/>
            <person name="Holland R."/>
            <person name="Brandt P."/>
            <person name="Nyakatura G."/>
            <person name="Vezzi A."/>
            <person name="D'Angelo M."/>
            <person name="Pallavicini A."/>
            <person name="Toppo S."/>
            <person name="Simionati B."/>
            <person name="Conrad A."/>
            <person name="Hornischer K."/>
            <person name="Kauer G."/>
            <person name="Lohnert T.H."/>
            <person name="Nordsiek G."/>
            <person name="Reichelt J."/>
            <person name="Scharfe M."/>
            <person name="Schon O."/>
            <person name="Bargues M."/>
            <person name="Terol J."/>
            <person name="Climent J."/>
            <person name="Navarro P."/>
            <person name="Collado C."/>
            <person name="Perez-Perez A."/>
            <person name="Ottenwalder B."/>
            <person name="Duchemin D."/>
            <person name="Cooke R."/>
            <person name="Laudie M."/>
            <person name="Berger-Llauro C."/>
            <person name="Purnelle B."/>
            <person name="Masuy D."/>
            <person name="de Haan M."/>
            <person name="Maarse A.C."/>
            <person name="Alcaraz J.P."/>
            <person name="Cottet A."/>
            <person name="Casacuberta E."/>
            <person name="Monfort A."/>
            <person name="Argiriou A."/>
            <person name="flores M."/>
            <person name="Liguori R."/>
            <person name="Vitale D."/>
            <person name="Mannhaupt G."/>
            <person name="Haase D."/>
            <person name="Schoof H."/>
            <person name="Rudd S."/>
            <person name="Zaccaria P."/>
            <person name="Mewes H.W."/>
            <person name="Mayer K.F."/>
            <person name="Kaul S."/>
            <person name="Town C.D."/>
            <person name="Koo H.L."/>
            <person name="Tallon L.J."/>
            <person name="Jenkins J."/>
            <person name="Rooney T."/>
            <person name="Rizzo M."/>
            <person name="Walts A."/>
            <person name="Utterback T."/>
            <person name="Fujii C.Y."/>
            <person name="Shea T.P."/>
            <person name="Creasy T.H."/>
            <person name="Haas B."/>
            <person name="Maiti R."/>
            <person name="Wu D."/>
            <person name="Peterson J."/>
            <person name="Van Aken S."/>
            <person name="Pai G."/>
            <person name="Militscher J."/>
            <person name="Sellers P."/>
            <person name="Gill J.E."/>
            <person name="Feldblyum T.V."/>
            <person name="Preuss D."/>
            <person name="Lin X."/>
            <person name="Nierman W.C."/>
            <person name="Salzberg S.L."/>
            <person name="White O."/>
            <person name="Venter J.C."/>
            <person name="Fraser C.M."/>
            <person name="Kaneko T."/>
            <person name="Nakamura Y."/>
            <person name="Sato S."/>
            <person name="Kato T."/>
            <person name="Asamizu E."/>
            <person name="Sasamoto S."/>
            <person name="Kimura T."/>
            <person name="Idesawa K."/>
            <person name="Kawashima K."/>
            <person name="Kishida Y."/>
            <person name="Kiyokawa C."/>
            <person name="Kohara M."/>
            <person name="Matsumoto M."/>
            <person name="Matsuno A."/>
            <person name="Muraki A."/>
            <person name="Nakayama S."/>
            <person name="Nakazaki N."/>
            <person name="Shinpo S."/>
            <person name="Takeuchi C."/>
            <person name="Wada T."/>
            <person name="Watanabe A."/>
            <person name="Yamada M."/>
            <person name="Yasuda M."/>
            <person name="Tabata S."/>
        </authorList>
    </citation>
    <scope>NUCLEOTIDE SEQUENCE [LARGE SCALE GENOMIC DNA]</scope>
    <source>
        <strain>cv. Columbia</strain>
    </source>
</reference>
<dbReference type="InterPro" id="IPR015410">
    <property type="entry name" value="DUF1985"/>
</dbReference>
<feature type="domain" description="DUF1985" evidence="1">
    <location>
        <begin position="93"/>
        <end position="192"/>
    </location>
</feature>
<name>Q9LRU0_ARATH</name>
<accession>Q9LRU0</accession>
<dbReference type="AlphaFoldDB" id="Q9LRU0"/>
<dbReference type="Pfam" id="PF09331">
    <property type="entry name" value="DUF1985"/>
    <property type="match status" value="1"/>
</dbReference>